<dbReference type="EMBL" id="CAJNAU010000021">
    <property type="protein sequence ID" value="CAE6749984.1"/>
    <property type="molecule type" value="Genomic_DNA"/>
</dbReference>
<evidence type="ECO:0000313" key="1">
    <source>
        <dbReference type="EMBL" id="CAE6749984.1"/>
    </source>
</evidence>
<organism evidence="1 2">
    <name type="scientific">Paraburkholderia aspalathi</name>
    <dbReference type="NCBI Taxonomy" id="1324617"/>
    <lineage>
        <taxon>Bacteria</taxon>
        <taxon>Pseudomonadati</taxon>
        <taxon>Pseudomonadota</taxon>
        <taxon>Betaproteobacteria</taxon>
        <taxon>Burkholderiales</taxon>
        <taxon>Burkholderiaceae</taxon>
        <taxon>Paraburkholderia</taxon>
    </lineage>
</organism>
<evidence type="ECO:0000313" key="2">
    <source>
        <dbReference type="Proteomes" id="UP000674425"/>
    </source>
</evidence>
<dbReference type="Proteomes" id="UP000674425">
    <property type="component" value="Unassembled WGS sequence"/>
</dbReference>
<sequence length="162" mass="16412">MSDGLSGEDLGAGGIDRGLGRAVQIPQGHAAGDQRGGEIGVQRFAAAQAEQGAVRHGQIGAPAGFEQHAPAAGGSLEDGGAARFEACGERDAVTGGLRGDEFERHAAHERQTEFEQGDVEHGCRFAEPEIVIAQAGLQIDTGEEAVERAVGDADAFGPAGGA</sequence>
<proteinExistence type="predicted"/>
<accession>A0ABM8RFB0</accession>
<reference evidence="1 2" key="1">
    <citation type="submission" date="2021-02" db="EMBL/GenBank/DDBJ databases">
        <authorList>
            <person name="Vanwijnsberghe S."/>
        </authorList>
    </citation>
    <scope>NUCLEOTIDE SEQUENCE [LARGE SCALE GENOMIC DNA]</scope>
    <source>
        <strain evidence="1 2">R-69658</strain>
    </source>
</reference>
<protein>
    <submittedName>
        <fullName evidence="1">Uncharacterized protein</fullName>
    </submittedName>
</protein>
<gene>
    <name evidence="1" type="ORF">R69658_02669</name>
</gene>
<keyword evidence="2" id="KW-1185">Reference proteome</keyword>
<name>A0ABM8RFB0_9BURK</name>
<comment type="caution">
    <text evidence="1">The sequence shown here is derived from an EMBL/GenBank/DDBJ whole genome shotgun (WGS) entry which is preliminary data.</text>
</comment>